<protein>
    <submittedName>
        <fullName evidence="1">Uncharacterized protein</fullName>
    </submittedName>
</protein>
<gene>
    <name evidence="1" type="ORF">FTV88_0096</name>
</gene>
<dbReference type="AlphaFoldDB" id="A0A5Q2N153"/>
<evidence type="ECO:0000313" key="2">
    <source>
        <dbReference type="Proteomes" id="UP000366051"/>
    </source>
</evidence>
<accession>A0A5Q2N153</accession>
<proteinExistence type="predicted"/>
<organism evidence="1 2">
    <name type="scientific">Heliorestis convoluta</name>
    <dbReference type="NCBI Taxonomy" id="356322"/>
    <lineage>
        <taxon>Bacteria</taxon>
        <taxon>Bacillati</taxon>
        <taxon>Bacillota</taxon>
        <taxon>Clostridia</taxon>
        <taxon>Eubacteriales</taxon>
        <taxon>Heliobacteriaceae</taxon>
        <taxon>Heliorestis</taxon>
    </lineage>
</organism>
<evidence type="ECO:0000313" key="1">
    <source>
        <dbReference type="EMBL" id="QGG46275.1"/>
    </source>
</evidence>
<dbReference type="EMBL" id="CP045875">
    <property type="protein sequence ID" value="QGG46275.1"/>
    <property type="molecule type" value="Genomic_DNA"/>
</dbReference>
<dbReference type="Proteomes" id="UP000366051">
    <property type="component" value="Chromosome"/>
</dbReference>
<keyword evidence="2" id="KW-1185">Reference proteome</keyword>
<sequence length="43" mass="5066">MQEMQPGLLVFVRRGILFLFWEKLLSGESDGKRAEKSMDDFFI</sequence>
<dbReference type="KEGG" id="hcv:FTV88_0096"/>
<name>A0A5Q2N153_9FIRM</name>
<reference evidence="2" key="1">
    <citation type="submission" date="2019-11" db="EMBL/GenBank/DDBJ databases">
        <title>Genome sequence of Heliorestis convoluta strain HH, an alkaliphilic and minimalistic phototrophic bacterium from a soda lake in Egypt.</title>
        <authorList>
            <person name="Dewey E.D."/>
            <person name="Stokes L.M."/>
            <person name="Burchell B.M."/>
            <person name="Shaffer K.N."/>
            <person name="Huntington A.M."/>
            <person name="Baker J.M."/>
            <person name="Nadendla S."/>
            <person name="Giglio M.G."/>
            <person name="Touchman J.W."/>
            <person name="Blankenship R.E."/>
            <person name="Madigan M.T."/>
            <person name="Sattley W.M."/>
        </authorList>
    </citation>
    <scope>NUCLEOTIDE SEQUENCE [LARGE SCALE GENOMIC DNA]</scope>
    <source>
        <strain evidence="2">HH</strain>
    </source>
</reference>